<feature type="transmembrane region" description="Helical" evidence="1">
    <location>
        <begin position="115"/>
        <end position="132"/>
    </location>
</feature>
<gene>
    <name evidence="2" type="ORF">I6H47_04870</name>
</gene>
<keyword evidence="1" id="KW-0472">Membrane</keyword>
<feature type="transmembrane region" description="Helical" evidence="1">
    <location>
        <begin position="90"/>
        <end position="109"/>
    </location>
</feature>
<feature type="transmembrane region" description="Helical" evidence="1">
    <location>
        <begin position="26"/>
        <end position="46"/>
    </location>
</feature>
<keyword evidence="1" id="KW-1133">Transmembrane helix</keyword>
<evidence type="ECO:0000313" key="3">
    <source>
        <dbReference type="Proteomes" id="UP000595374"/>
    </source>
</evidence>
<protein>
    <submittedName>
        <fullName evidence="2">Uncharacterized protein</fullName>
    </submittedName>
</protein>
<reference evidence="2 3" key="1">
    <citation type="submission" date="2020-12" db="EMBL/GenBank/DDBJ databases">
        <title>FDA dAtabase for Regulatory Grade micrObial Sequences (FDA-ARGOS): Supporting development and validation of Infectious Disease Dx tests.</title>
        <authorList>
            <person name="Sproer C."/>
            <person name="Gronow S."/>
            <person name="Severitt S."/>
            <person name="Schroder I."/>
            <person name="Tallon L."/>
            <person name="Sadzewicz L."/>
            <person name="Zhao X."/>
            <person name="Boylan J."/>
            <person name="Ott S."/>
            <person name="Bowen H."/>
            <person name="Vavikolanu K."/>
            <person name="Mehta A."/>
            <person name="Aluvathingal J."/>
            <person name="Nadendla S."/>
            <person name="Lowell S."/>
            <person name="Myers T."/>
            <person name="Yan Y."/>
            <person name="Sichtig H."/>
        </authorList>
    </citation>
    <scope>NUCLEOTIDE SEQUENCE [LARGE SCALE GENOMIC DNA]</scope>
    <source>
        <strain evidence="2 3">FDAARGOS_990</strain>
    </source>
</reference>
<evidence type="ECO:0000256" key="1">
    <source>
        <dbReference type="SAM" id="Phobius"/>
    </source>
</evidence>
<dbReference type="RefSeq" id="WP_198500308.1">
    <property type="nucleotide sequence ID" value="NZ_CP065989.1"/>
</dbReference>
<dbReference type="AlphaFoldDB" id="A0A7T4A0X3"/>
<organism evidence="2 3">
    <name type="scientific">Brevibacterium casei</name>
    <dbReference type="NCBI Taxonomy" id="33889"/>
    <lineage>
        <taxon>Bacteria</taxon>
        <taxon>Bacillati</taxon>
        <taxon>Actinomycetota</taxon>
        <taxon>Actinomycetes</taxon>
        <taxon>Micrococcales</taxon>
        <taxon>Brevibacteriaceae</taxon>
        <taxon>Brevibacterium</taxon>
    </lineage>
</organism>
<sequence length="140" mass="15719">MIEENDPREMLARAERVSDDVRRRGAWYPPMMVGFGLVTIVIIGALPAVRGTWDGLLFTLAVVVGAGLLYRWKSRQEIRPASRAHTWRWVAAWAILYAVAVVWVGPVVLGDRIDLWLLMGIVVALPAFAEAARAGRRNRR</sequence>
<proteinExistence type="predicted"/>
<feature type="transmembrane region" description="Helical" evidence="1">
    <location>
        <begin position="52"/>
        <end position="70"/>
    </location>
</feature>
<dbReference type="Proteomes" id="UP000595374">
    <property type="component" value="Chromosome"/>
</dbReference>
<accession>A0A7T4A0X3</accession>
<evidence type="ECO:0000313" key="2">
    <source>
        <dbReference type="EMBL" id="QQB15288.1"/>
    </source>
</evidence>
<name>A0A7T4A0X3_9MICO</name>
<dbReference type="EMBL" id="CP065989">
    <property type="protein sequence ID" value="QQB15288.1"/>
    <property type="molecule type" value="Genomic_DNA"/>
</dbReference>
<keyword evidence="1" id="KW-0812">Transmembrane</keyword>